<proteinExistence type="predicted"/>
<evidence type="ECO:0000313" key="1">
    <source>
        <dbReference type="EMBL" id="GAA0269500.1"/>
    </source>
</evidence>
<dbReference type="EMBL" id="BAAAGX010000028">
    <property type="protein sequence ID" value="GAA0269500.1"/>
    <property type="molecule type" value="Genomic_DNA"/>
</dbReference>
<name>A0ABN0V0P2_9ACTN</name>
<accession>A0ABN0V0P2</accession>
<reference evidence="1 2" key="1">
    <citation type="journal article" date="2019" name="Int. J. Syst. Evol. Microbiol.">
        <title>The Global Catalogue of Microorganisms (GCM) 10K type strain sequencing project: providing services to taxonomists for standard genome sequencing and annotation.</title>
        <authorList>
            <consortium name="The Broad Institute Genomics Platform"/>
            <consortium name="The Broad Institute Genome Sequencing Center for Infectious Disease"/>
            <person name="Wu L."/>
            <person name="Ma J."/>
        </authorList>
    </citation>
    <scope>NUCLEOTIDE SEQUENCE [LARGE SCALE GENOMIC DNA]</scope>
    <source>
        <strain evidence="1 2">JCM 10425</strain>
    </source>
</reference>
<keyword evidence="2" id="KW-1185">Reference proteome</keyword>
<comment type="caution">
    <text evidence="1">The sequence shown here is derived from an EMBL/GenBank/DDBJ whole genome shotgun (WGS) entry which is preliminary data.</text>
</comment>
<organism evidence="1 2">
    <name type="scientific">Cryptosporangium japonicum</name>
    <dbReference type="NCBI Taxonomy" id="80872"/>
    <lineage>
        <taxon>Bacteria</taxon>
        <taxon>Bacillati</taxon>
        <taxon>Actinomycetota</taxon>
        <taxon>Actinomycetes</taxon>
        <taxon>Cryptosporangiales</taxon>
        <taxon>Cryptosporangiaceae</taxon>
        <taxon>Cryptosporangium</taxon>
    </lineage>
</organism>
<gene>
    <name evidence="1" type="ORF">GCM10009539_65820</name>
</gene>
<dbReference type="Proteomes" id="UP001500967">
    <property type="component" value="Unassembled WGS sequence"/>
</dbReference>
<sequence length="112" mass="11464">MAPASLIARTGFAVINSPRKSASPVSRRVRRAVRNSRSTAIGRSNGVPNVCSVNVFVPSARPSRNRPPVAACAACTWVATSTGCRPKIGIAEVPTSTSGSSRATTVASVVAS</sequence>
<evidence type="ECO:0000313" key="2">
    <source>
        <dbReference type="Proteomes" id="UP001500967"/>
    </source>
</evidence>
<protein>
    <submittedName>
        <fullName evidence="1">Uncharacterized protein</fullName>
    </submittedName>
</protein>